<dbReference type="EMBL" id="CP120627">
    <property type="protein sequence ID" value="WEW56088.1"/>
    <property type="molecule type" value="Genomic_DNA"/>
</dbReference>
<evidence type="ECO:0000313" key="1">
    <source>
        <dbReference type="EMBL" id="WEW56088.1"/>
    </source>
</evidence>
<sequence length="411" mass="47026">MLRESSTLTEFLPCLLVCRQFNLMGSLLLCMNRRSVPKRLPIKSLTLCLGVKDPNIAGYSSGIHPNLNELLWSLSDIILRDFYVLRSFSLHINAQAIAAGHHDPDYVELLPIFDYSCLVSLLEALPRTCVDLELDTAGIEGYQNNEHLCGHIAKLLPQLHHLRLRMRNVCSKFIDVPDKDEPRREQPLYPRLRTLIINTDISVGPVTSTSPCNQAYHQASLHAELVPFLRDGVATGSLFPSLKRLQVYSRQVLEEGFPEFAIRVSDIFRYETHMLPSLYLPNFEDNFPRVKTWRFIRTIDGRDIIAPRAKALEILENSWKFTTEGARFPVDTNIHQFGVDAFSALRLHWEKDPPAIDLRTYINHQQQLFKVNSAEYKVLLGIHPSKYVSVTFLGLRELPDEFGEPLVKPKD</sequence>
<accession>A0AAF0DD18</accession>
<dbReference type="Proteomes" id="UP001219355">
    <property type="component" value="Chromosome 1"/>
</dbReference>
<keyword evidence="2" id="KW-1185">Reference proteome</keyword>
<reference evidence="1" key="1">
    <citation type="submission" date="2023-03" db="EMBL/GenBank/DDBJ databases">
        <title>Emydomyces testavorans Genome Sequence.</title>
        <authorList>
            <person name="Hoyer L."/>
        </authorList>
    </citation>
    <scope>NUCLEOTIDE SEQUENCE</scope>
    <source>
        <strain evidence="1">16-2883</strain>
    </source>
</reference>
<protein>
    <submittedName>
        <fullName evidence="1">Uncharacterized protein</fullName>
    </submittedName>
</protein>
<gene>
    <name evidence="1" type="ORF">PRK78_001523</name>
</gene>
<proteinExistence type="predicted"/>
<organism evidence="1 2">
    <name type="scientific">Emydomyces testavorans</name>
    <dbReference type="NCBI Taxonomy" id="2070801"/>
    <lineage>
        <taxon>Eukaryota</taxon>
        <taxon>Fungi</taxon>
        <taxon>Dikarya</taxon>
        <taxon>Ascomycota</taxon>
        <taxon>Pezizomycotina</taxon>
        <taxon>Eurotiomycetes</taxon>
        <taxon>Eurotiomycetidae</taxon>
        <taxon>Onygenales</taxon>
        <taxon>Nannizziopsiaceae</taxon>
        <taxon>Emydomyces</taxon>
    </lineage>
</organism>
<dbReference type="AlphaFoldDB" id="A0AAF0DD18"/>
<name>A0AAF0DD18_9EURO</name>
<evidence type="ECO:0000313" key="2">
    <source>
        <dbReference type="Proteomes" id="UP001219355"/>
    </source>
</evidence>